<feature type="compositionally biased region" description="Polar residues" evidence="1">
    <location>
        <begin position="384"/>
        <end position="398"/>
    </location>
</feature>
<evidence type="ECO:0000259" key="2">
    <source>
        <dbReference type="SMART" id="SM01022"/>
    </source>
</evidence>
<feature type="region of interest" description="Disordered" evidence="1">
    <location>
        <begin position="313"/>
        <end position="333"/>
    </location>
</feature>
<dbReference type="AlphaFoldDB" id="A0A0S4IUQ4"/>
<evidence type="ECO:0000256" key="1">
    <source>
        <dbReference type="SAM" id="MobiDB-lite"/>
    </source>
</evidence>
<reference evidence="4" key="1">
    <citation type="submission" date="2015-09" db="EMBL/GenBank/DDBJ databases">
        <authorList>
            <consortium name="Pathogen Informatics"/>
        </authorList>
    </citation>
    <scope>NUCLEOTIDE SEQUENCE [LARGE SCALE GENOMIC DNA]</scope>
    <source>
        <strain evidence="4">Lake Konstanz</strain>
    </source>
</reference>
<evidence type="ECO:0000313" key="3">
    <source>
        <dbReference type="EMBL" id="CUF99829.1"/>
    </source>
</evidence>
<organism evidence="3 4">
    <name type="scientific">Bodo saltans</name>
    <name type="common">Flagellated protozoan</name>
    <dbReference type="NCBI Taxonomy" id="75058"/>
    <lineage>
        <taxon>Eukaryota</taxon>
        <taxon>Discoba</taxon>
        <taxon>Euglenozoa</taxon>
        <taxon>Kinetoplastea</taxon>
        <taxon>Metakinetoplastina</taxon>
        <taxon>Eubodonida</taxon>
        <taxon>Bodonidae</taxon>
        <taxon>Bodo</taxon>
    </lineage>
</organism>
<feature type="domain" description="ASCH" evidence="2">
    <location>
        <begin position="506"/>
        <end position="597"/>
    </location>
</feature>
<dbReference type="Gene3D" id="2.30.130.30">
    <property type="entry name" value="Hypothetical protein"/>
    <property type="match status" value="1"/>
</dbReference>
<feature type="compositionally biased region" description="Acidic residues" evidence="1">
    <location>
        <begin position="318"/>
        <end position="333"/>
    </location>
</feature>
<dbReference type="Pfam" id="PF04266">
    <property type="entry name" value="ASCH"/>
    <property type="match status" value="1"/>
</dbReference>
<dbReference type="SUPFAM" id="SSF88697">
    <property type="entry name" value="PUA domain-like"/>
    <property type="match status" value="1"/>
</dbReference>
<evidence type="ECO:0000313" key="4">
    <source>
        <dbReference type="Proteomes" id="UP000051952"/>
    </source>
</evidence>
<dbReference type="SMART" id="SM01022">
    <property type="entry name" value="ASCH"/>
    <property type="match status" value="1"/>
</dbReference>
<name>A0A0S4IUQ4_BODSA</name>
<keyword evidence="4" id="KW-1185">Reference proteome</keyword>
<dbReference type="InterPro" id="IPR007374">
    <property type="entry name" value="ASCH_domain"/>
</dbReference>
<dbReference type="EMBL" id="CYKH01000484">
    <property type="protein sequence ID" value="CUF99829.1"/>
    <property type="molecule type" value="Genomic_DNA"/>
</dbReference>
<sequence>MPPKVWKANAPVATPALGAKPVPASSPASQQKVAAFVGRQISDNNLLGLSEGEIQGAASNIASCKTKKEVFDWCGTFMLEESIAAEIVKMREDNGPYFEGGGPRVTAATATTLRLGTSATKKPSQGSRKTIGLSDLSDSKALIEGRQFECGCFALSHQFQGNCHNCGRIFCAQESLDYCYHCGLNPKRCLAYDLKVESGKLDEAAQQKNAEGYAIALSKRDELLQFAREKTKRTNVIDDQSGVFLEASNRWATKEQRDAAADAEAQDRRKKIVSLHKSSGAYSVHLDIVNQNVALGARVEDFNTASAASTSALVANDATEDTAQDDDEEHDVDNLPELDTTVRINVNPNVTQKFWYVESAEQAEQRYGKPGKVANKQAQETDDSSTAGPKTNLNRSTMESCRLQNDYFEEDTDYYLTQASAVGGAASTKPQDRAAGEYVLGGKIEFFVSSAPEINPSTWAFLADSHGVGSSSTLATASDALLQQFEQPPVNGVTKEMKQRDEGMCLSMHQPWASLLVSGIKTHEGRTWDSDFRGKLWIHAASAKPSDIQGIEAHYAPFCTKGKSFPQHYPTGCLLGYVYVTDVLDHAAYLERFSESERQEDSPFKFICAEAKPLPMPLPMEGKHKIFKLDRKTFLAAKHQLNEK</sequence>
<dbReference type="FunFam" id="2.30.130.30:FF:000006">
    <property type="entry name" value="Putative_zinc_finger_motif_-_C2HC5-type /ASCH_domain_containing_protein_-_putative"/>
    <property type="match status" value="1"/>
</dbReference>
<dbReference type="PANTHER" id="PTHR12963:SF4">
    <property type="entry name" value="ACTIVATING SIGNAL COINTEGRATOR 1"/>
    <property type="match status" value="1"/>
</dbReference>
<gene>
    <name evidence="3" type="ORF">BSAL_68900c</name>
</gene>
<dbReference type="PANTHER" id="PTHR12963">
    <property type="entry name" value="THYROID RECEPTOR INTERACTING PROTEIN RELATED"/>
    <property type="match status" value="1"/>
</dbReference>
<dbReference type="OMA" id="CGDPVHT"/>
<feature type="region of interest" description="Disordered" evidence="1">
    <location>
        <begin position="366"/>
        <end position="398"/>
    </location>
</feature>
<accession>A0A0S4IUQ4</accession>
<dbReference type="CDD" id="cd06554">
    <property type="entry name" value="ASCH_ASC-1_like"/>
    <property type="match status" value="1"/>
</dbReference>
<protein>
    <recommendedName>
        <fullName evidence="2">ASCH domain-containing protein</fullName>
    </recommendedName>
</protein>
<dbReference type="OrthoDB" id="338816at2759"/>
<dbReference type="InterPro" id="IPR039128">
    <property type="entry name" value="TRIP4-like"/>
</dbReference>
<dbReference type="GO" id="GO:0005634">
    <property type="term" value="C:nucleus"/>
    <property type="evidence" value="ECO:0007669"/>
    <property type="project" value="TreeGrafter"/>
</dbReference>
<dbReference type="InterPro" id="IPR015947">
    <property type="entry name" value="PUA-like_sf"/>
</dbReference>
<dbReference type="GO" id="GO:0045893">
    <property type="term" value="P:positive regulation of DNA-templated transcription"/>
    <property type="evidence" value="ECO:0007669"/>
    <property type="project" value="TreeGrafter"/>
</dbReference>
<proteinExistence type="predicted"/>
<dbReference type="VEuPathDB" id="TriTrypDB:BSAL_68900c"/>
<dbReference type="Proteomes" id="UP000051952">
    <property type="component" value="Unassembled WGS sequence"/>
</dbReference>